<organism evidence="1 2">
    <name type="scientific">Aliiglaciecola lipolytica E3</name>
    <dbReference type="NCBI Taxonomy" id="1127673"/>
    <lineage>
        <taxon>Bacteria</taxon>
        <taxon>Pseudomonadati</taxon>
        <taxon>Pseudomonadota</taxon>
        <taxon>Gammaproteobacteria</taxon>
        <taxon>Alteromonadales</taxon>
        <taxon>Alteromonadaceae</taxon>
        <taxon>Aliiglaciecola</taxon>
    </lineage>
</organism>
<evidence type="ECO:0000313" key="2">
    <source>
        <dbReference type="Proteomes" id="UP000006334"/>
    </source>
</evidence>
<comment type="caution">
    <text evidence="1">The sequence shown here is derived from an EMBL/GenBank/DDBJ whole genome shotgun (WGS) entry which is preliminary data.</text>
</comment>
<protein>
    <submittedName>
        <fullName evidence="1">Uncharacterized protein</fullName>
    </submittedName>
</protein>
<keyword evidence="2" id="KW-1185">Reference proteome</keyword>
<dbReference type="AlphaFoldDB" id="K6YXH9"/>
<accession>K6YXH9</accession>
<dbReference type="STRING" id="1127673.GLIP_3326"/>
<name>K6YXH9_9ALTE</name>
<dbReference type="Proteomes" id="UP000006334">
    <property type="component" value="Unassembled WGS sequence"/>
</dbReference>
<dbReference type="EMBL" id="BAEN01000065">
    <property type="protein sequence ID" value="GAC15940.1"/>
    <property type="molecule type" value="Genomic_DNA"/>
</dbReference>
<sequence>MSLTDVLVLYRIDCAFIQSNLRKSDIVKSVKKEHANEKASTL</sequence>
<evidence type="ECO:0000313" key="1">
    <source>
        <dbReference type="EMBL" id="GAC15940.1"/>
    </source>
</evidence>
<gene>
    <name evidence="1" type="ORF">GLIP_3326</name>
</gene>
<proteinExistence type="predicted"/>
<reference evidence="1 2" key="1">
    <citation type="journal article" date="2017" name="Antonie Van Leeuwenhoek">
        <title>Rhizobium rhizosphaerae sp. nov., a novel species isolated from rice rhizosphere.</title>
        <authorList>
            <person name="Zhao J.J."/>
            <person name="Zhang J."/>
            <person name="Zhang R.J."/>
            <person name="Zhang C.W."/>
            <person name="Yin H.Q."/>
            <person name="Zhang X.X."/>
        </authorList>
    </citation>
    <scope>NUCLEOTIDE SEQUENCE [LARGE SCALE GENOMIC DNA]</scope>
    <source>
        <strain evidence="1 2">E3</strain>
    </source>
</reference>